<proteinExistence type="predicted"/>
<feature type="chain" id="PRO_5030160542" description="Calcineurin-like phosphoesterase domain-containing protein" evidence="1">
    <location>
        <begin position="27"/>
        <end position="827"/>
    </location>
</feature>
<dbReference type="PANTHER" id="PTHR46546:SF4">
    <property type="entry name" value="SHEWANELLA-LIKE PROTEIN PHOSPHATASE 1"/>
    <property type="match status" value="1"/>
</dbReference>
<accession>A0A6U6QMB5</accession>
<dbReference type="AlphaFoldDB" id="A0A6U6QMB5"/>
<gene>
    <name evidence="2" type="ORF">BRAN1462_LOCUS44142</name>
</gene>
<sequence length="827" mass="92144">MGPGAVGVALRAAWLLAVRDWIVASALEPSAASGLPCDDGDTCRLDPNSAQKEAWSGAVLADVSRHENGDSCWYMFYYVGDPPKKILKLDAPRAWRVPQLIKHVVRTFDALPNGYEWILTDGSGQELNEIQCKGDSANPLPLSLEVKVEGIEVYSNGNNQWLPVTRLYPLASDEQGDRGHKPTGTFMAHYSGHTLQYRWKEIPAEDDIFDVSYIRLGEDKPLENDKPKRPMNVLQSICDFTSTGGHNPGQETDDHRDLSKMWVYSFELEKWGESTQGIGYSQVPGQPRRIEYVVQSLGEIKKEVYDLKNADVIASPAAIRSENPQADLSVVVVYEKRNQKIVVMAPHGCSLKSVLDAAKVQPEATIFTPDGVRIDAAKQVEPVDRLVAPDARQVIFHAHDKVPTISDDIKKSSIESKGILPREATMLDQSTVKEPTPNVDWHFCGGPQEHRLISIADLHGDWDLMVGMLTYFGIIGKSDGEPTPQWKAGASMRLVLTGDIADRGHYGKKMWEFLLPLADDAKGKLTIILGNHDLFLLSGNYQDMTVQDMCQYVDPIPREVKHLCELAAEQAKTNPHGELCQDRKPRDRQTGTYASWCCSASPEKCMEEPMKLLLSGITKAWGVNGQVGRPMRELIKKGFVRLSYVAEHGEKRRLFMHAGLDEKWKGLQANIPLDKMQENLIKLVDAQGYQQIEDNGYVPEGLIEARNGPAWTRICNQPDCQELGSLLGQVEADSLTIGHCPQYNDQLFTTGVKMFCECGKPMYVADTLQSAGYTKDYFISEYNMAIMEYLLDGSVVAHYVNHPDDSLDDGIGQLSRCHELPKERGGM</sequence>
<dbReference type="Gene3D" id="3.60.21.10">
    <property type="match status" value="1"/>
</dbReference>
<evidence type="ECO:0000313" key="2">
    <source>
        <dbReference type="EMBL" id="CAD9618731.1"/>
    </source>
</evidence>
<dbReference type="SUPFAM" id="SSF56300">
    <property type="entry name" value="Metallo-dependent phosphatases"/>
    <property type="match status" value="1"/>
</dbReference>
<evidence type="ECO:0000256" key="1">
    <source>
        <dbReference type="SAM" id="SignalP"/>
    </source>
</evidence>
<organism evidence="2">
    <name type="scientific">Zooxanthella nutricula</name>
    <dbReference type="NCBI Taxonomy" id="1333877"/>
    <lineage>
        <taxon>Eukaryota</taxon>
        <taxon>Sar</taxon>
        <taxon>Alveolata</taxon>
        <taxon>Dinophyceae</taxon>
        <taxon>Peridiniales</taxon>
        <taxon>Peridiniales incertae sedis</taxon>
        <taxon>Zooxanthella</taxon>
    </lineage>
</organism>
<protein>
    <recommendedName>
        <fullName evidence="3">Calcineurin-like phosphoesterase domain-containing protein</fullName>
    </recommendedName>
</protein>
<keyword evidence="1" id="KW-0732">Signal</keyword>
<dbReference type="InterPro" id="IPR029052">
    <property type="entry name" value="Metallo-depent_PP-like"/>
</dbReference>
<feature type="signal peptide" evidence="1">
    <location>
        <begin position="1"/>
        <end position="26"/>
    </location>
</feature>
<reference evidence="2" key="1">
    <citation type="submission" date="2021-01" db="EMBL/GenBank/DDBJ databases">
        <authorList>
            <person name="Corre E."/>
            <person name="Pelletier E."/>
            <person name="Niang G."/>
            <person name="Scheremetjew M."/>
            <person name="Finn R."/>
            <person name="Kale V."/>
            <person name="Holt S."/>
            <person name="Cochrane G."/>
            <person name="Meng A."/>
            <person name="Brown T."/>
            <person name="Cohen L."/>
        </authorList>
    </citation>
    <scope>NUCLEOTIDE SEQUENCE</scope>
    <source>
        <strain evidence="2">RCC3387</strain>
    </source>
</reference>
<evidence type="ECO:0008006" key="3">
    <source>
        <dbReference type="Google" id="ProtNLM"/>
    </source>
</evidence>
<dbReference type="PANTHER" id="PTHR46546">
    <property type="entry name" value="SHEWANELLA-LIKE PROTEIN PHOSPHATASE 1"/>
    <property type="match status" value="1"/>
</dbReference>
<name>A0A6U6QMB5_9DINO</name>
<dbReference type="EMBL" id="HBGW01069265">
    <property type="protein sequence ID" value="CAD9618731.1"/>
    <property type="molecule type" value="Transcribed_RNA"/>
</dbReference>